<dbReference type="PANTHER" id="PTHR47331">
    <property type="entry name" value="PHD-TYPE DOMAIN-CONTAINING PROTEIN"/>
    <property type="match status" value="1"/>
</dbReference>
<evidence type="ECO:0000256" key="1">
    <source>
        <dbReference type="SAM" id="MobiDB-lite"/>
    </source>
</evidence>
<protein>
    <recommendedName>
        <fullName evidence="4">Peptidase aspartic putative domain-containing protein</fullName>
    </recommendedName>
</protein>
<evidence type="ECO:0000313" key="2">
    <source>
        <dbReference type="EMBL" id="KAJ8877113.1"/>
    </source>
</evidence>
<dbReference type="Pfam" id="PF03564">
    <property type="entry name" value="DUF1759"/>
    <property type="match status" value="1"/>
</dbReference>
<dbReference type="InterPro" id="IPR005312">
    <property type="entry name" value="DUF1759"/>
</dbReference>
<organism evidence="2 3">
    <name type="scientific">Dryococelus australis</name>
    <dbReference type="NCBI Taxonomy" id="614101"/>
    <lineage>
        <taxon>Eukaryota</taxon>
        <taxon>Metazoa</taxon>
        <taxon>Ecdysozoa</taxon>
        <taxon>Arthropoda</taxon>
        <taxon>Hexapoda</taxon>
        <taxon>Insecta</taxon>
        <taxon>Pterygota</taxon>
        <taxon>Neoptera</taxon>
        <taxon>Polyneoptera</taxon>
        <taxon>Phasmatodea</taxon>
        <taxon>Verophasmatodea</taxon>
        <taxon>Anareolatae</taxon>
        <taxon>Phasmatidae</taxon>
        <taxon>Eurycanthinae</taxon>
        <taxon>Dryococelus</taxon>
    </lineage>
</organism>
<proteinExistence type="predicted"/>
<keyword evidence="3" id="KW-1185">Reference proteome</keyword>
<sequence>MESLLAKNKVFKTNVRQAEKVAEEINGGVGAIAVHRKRVELMVDEIDKLLTNICIEAKKEEQYNSNEAELGKINNTNPKISTPRDGQRDSDEMKHKGNSEVRLPILQLPVFNGNLQEWVTFKDLYEAVLQYLKGLLKGEAAAVLNSIPISSANYSEAWAMSVDSTLKQLFSQPAVHYENVVMLCKLLDNVVECTRLLKVLGQPMEHWDSIFVFLTVAAVTNIRRIADMCTVDTILEHCTRALAAAGFVKSKTPTQVPLSRHSTGKLPCYIMILRCKGEHTLHKCPEFASVSVEERHAFLKDCRLCFNCLGAGHAIRQCRFSRCRLSHQYHHILLHCGDNTEHHPQDRVETEVNNHHARPHGSSEHQANVGEWPSYTVKALVLPNLTGLLPKEPIKPKNNWMHSEGTPGHIDVLLGADIYSFLLRPGHCTRTEGSSVAIETVFGWVLSGPTDTSKKKSEATVLHLQLNVDKSLQRFWELEDK</sequence>
<feature type="compositionally biased region" description="Basic and acidic residues" evidence="1">
    <location>
        <begin position="85"/>
        <end position="96"/>
    </location>
</feature>
<accession>A0ABQ9GYL3</accession>
<dbReference type="PANTHER" id="PTHR47331:SF5">
    <property type="entry name" value="RIBONUCLEASE H"/>
    <property type="match status" value="1"/>
</dbReference>
<name>A0ABQ9GYL3_9NEOP</name>
<comment type="caution">
    <text evidence="2">The sequence shown here is derived from an EMBL/GenBank/DDBJ whole genome shotgun (WGS) entry which is preliminary data.</text>
</comment>
<feature type="region of interest" description="Disordered" evidence="1">
    <location>
        <begin position="71"/>
        <end position="96"/>
    </location>
</feature>
<dbReference type="EMBL" id="JARBHB010000008">
    <property type="protein sequence ID" value="KAJ8877113.1"/>
    <property type="molecule type" value="Genomic_DNA"/>
</dbReference>
<dbReference type="Proteomes" id="UP001159363">
    <property type="component" value="Chromosome 7"/>
</dbReference>
<evidence type="ECO:0008006" key="4">
    <source>
        <dbReference type="Google" id="ProtNLM"/>
    </source>
</evidence>
<feature type="compositionally biased region" description="Polar residues" evidence="1">
    <location>
        <begin position="71"/>
        <end position="80"/>
    </location>
</feature>
<evidence type="ECO:0000313" key="3">
    <source>
        <dbReference type="Proteomes" id="UP001159363"/>
    </source>
</evidence>
<gene>
    <name evidence="2" type="ORF">PR048_021565</name>
</gene>
<reference evidence="2 3" key="1">
    <citation type="submission" date="2023-02" db="EMBL/GenBank/DDBJ databases">
        <title>LHISI_Scaffold_Assembly.</title>
        <authorList>
            <person name="Stuart O.P."/>
            <person name="Cleave R."/>
            <person name="Magrath M.J.L."/>
            <person name="Mikheyev A.S."/>
        </authorList>
    </citation>
    <scope>NUCLEOTIDE SEQUENCE [LARGE SCALE GENOMIC DNA]</scope>
    <source>
        <strain evidence="2">Daus_M_001</strain>
        <tissue evidence="2">Leg muscle</tissue>
    </source>
</reference>